<evidence type="ECO:0000313" key="9">
    <source>
        <dbReference type="Proteomes" id="UP000433876"/>
    </source>
</evidence>
<evidence type="ECO:0000256" key="5">
    <source>
        <dbReference type="ARBA" id="ARBA00023136"/>
    </source>
</evidence>
<dbReference type="Pfam" id="PF01822">
    <property type="entry name" value="WSC"/>
    <property type="match status" value="2"/>
</dbReference>
<dbReference type="SMART" id="SM00321">
    <property type="entry name" value="WSC"/>
    <property type="match status" value="2"/>
</dbReference>
<organism evidence="8 9">
    <name type="scientific">Sordaria macrospora</name>
    <dbReference type="NCBI Taxonomy" id="5147"/>
    <lineage>
        <taxon>Eukaryota</taxon>
        <taxon>Fungi</taxon>
        <taxon>Dikarya</taxon>
        <taxon>Ascomycota</taxon>
        <taxon>Pezizomycotina</taxon>
        <taxon>Sordariomycetes</taxon>
        <taxon>Sordariomycetidae</taxon>
        <taxon>Sordariales</taxon>
        <taxon>Sordariaceae</taxon>
        <taxon>Sordaria</taxon>
    </lineage>
</organism>
<name>A0A8S8ZF47_SORMA</name>
<keyword evidence="5" id="KW-0472">Membrane</keyword>
<sequence>MPSDVGDYVYQGYYTDSPVTGQHSLTGKFTYDPAMTLEKCRLSCEGDGYPWFGVEYGTQCFCGTRLYDRDIIDDGNDSDSDSDEFYLKRAFAVSDRQCSMRCGGDATNSTTCGGANRLSVYWNTEISLARNLREADFALMTPPLVDWDYLGCVWDDTLFRTLSGTISTRADMTVEWCTRYCSNAGYEFAGLAFQTECYCGREEDVMAVFEGEDEDEIVVDNSQCEELCAGDEEEFCGAPRRLSLYGRVVI</sequence>
<evidence type="ECO:0000256" key="2">
    <source>
        <dbReference type="ARBA" id="ARBA00022692"/>
    </source>
</evidence>
<comment type="caution">
    <text evidence="8">The sequence shown here is derived from an EMBL/GenBank/DDBJ whole genome shotgun (WGS) entry which is preliminary data.</text>
</comment>
<keyword evidence="6" id="KW-0325">Glycoprotein</keyword>
<keyword evidence="4" id="KW-1133">Transmembrane helix</keyword>
<evidence type="ECO:0000256" key="4">
    <source>
        <dbReference type="ARBA" id="ARBA00022989"/>
    </source>
</evidence>
<feature type="domain" description="WSC" evidence="7">
    <location>
        <begin position="7"/>
        <end position="124"/>
    </location>
</feature>
<dbReference type="GO" id="GO:0005886">
    <property type="term" value="C:plasma membrane"/>
    <property type="evidence" value="ECO:0007669"/>
    <property type="project" value="TreeGrafter"/>
</dbReference>
<dbReference type="OMA" id="CHCGTGL"/>
<protein>
    <recommendedName>
        <fullName evidence="7">WSC domain-containing protein</fullName>
    </recommendedName>
</protein>
<gene>
    <name evidence="8" type="ORF">SMACR_06960</name>
</gene>
<accession>A0A8S8ZF47</accession>
<keyword evidence="3" id="KW-0732">Signal</keyword>
<comment type="subcellular location">
    <subcellularLocation>
        <location evidence="1">Membrane</location>
        <topology evidence="1">Single-pass membrane protein</topology>
    </subcellularLocation>
</comment>
<keyword evidence="2" id="KW-0812">Transmembrane</keyword>
<evidence type="ECO:0000313" key="8">
    <source>
        <dbReference type="EMBL" id="KAA8628723.1"/>
    </source>
</evidence>
<dbReference type="AlphaFoldDB" id="A0A8S8ZF47"/>
<evidence type="ECO:0000259" key="7">
    <source>
        <dbReference type="PROSITE" id="PS51212"/>
    </source>
</evidence>
<dbReference type="InterPro" id="IPR002889">
    <property type="entry name" value="WSC_carb-bd"/>
</dbReference>
<evidence type="ECO:0000256" key="3">
    <source>
        <dbReference type="ARBA" id="ARBA00022729"/>
    </source>
</evidence>
<dbReference type="PROSITE" id="PS51212">
    <property type="entry name" value="WSC"/>
    <property type="match status" value="2"/>
</dbReference>
<evidence type="ECO:0000256" key="6">
    <source>
        <dbReference type="ARBA" id="ARBA00023180"/>
    </source>
</evidence>
<dbReference type="Proteomes" id="UP000433876">
    <property type="component" value="Unassembled WGS sequence"/>
</dbReference>
<dbReference type="VEuPathDB" id="FungiDB:SMAC_06960"/>
<dbReference type="PANTHER" id="PTHR24269">
    <property type="entry name" value="KREMEN PROTEIN"/>
    <property type="match status" value="1"/>
</dbReference>
<dbReference type="PANTHER" id="PTHR24269:SF16">
    <property type="entry name" value="PROTEIN SLG1"/>
    <property type="match status" value="1"/>
</dbReference>
<evidence type="ECO:0000256" key="1">
    <source>
        <dbReference type="ARBA" id="ARBA00004167"/>
    </source>
</evidence>
<dbReference type="InterPro" id="IPR051836">
    <property type="entry name" value="Kremen_rcpt"/>
</dbReference>
<proteinExistence type="predicted"/>
<reference evidence="8 9" key="1">
    <citation type="submission" date="2017-07" db="EMBL/GenBank/DDBJ databases">
        <title>Genome sequence of the Sordaria macrospora wild type strain R19027.</title>
        <authorList>
            <person name="Nowrousian M."/>
            <person name="Teichert I."/>
            <person name="Kueck U."/>
        </authorList>
    </citation>
    <scope>NUCLEOTIDE SEQUENCE [LARGE SCALE GENOMIC DNA]</scope>
    <source>
        <strain evidence="8 9">R19027</strain>
        <tissue evidence="8">Mycelium</tissue>
    </source>
</reference>
<dbReference type="EMBL" id="NMPR01000167">
    <property type="protein sequence ID" value="KAA8628723.1"/>
    <property type="molecule type" value="Genomic_DNA"/>
</dbReference>
<feature type="domain" description="WSC" evidence="7">
    <location>
        <begin position="146"/>
        <end position="248"/>
    </location>
</feature>